<accession>A0A448MQ21</accession>
<dbReference type="KEGG" id="rpne:NCTC8284_02470"/>
<dbReference type="EMBL" id="LR134405">
    <property type="protein sequence ID" value="VEH67284.1"/>
    <property type="molecule type" value="Genomic_DNA"/>
</dbReference>
<reference evidence="1 2" key="1">
    <citation type="submission" date="2018-12" db="EMBL/GenBank/DDBJ databases">
        <authorList>
            <consortium name="Pathogen Informatics"/>
        </authorList>
    </citation>
    <scope>NUCLEOTIDE SEQUENCE [LARGE SCALE GENOMIC DNA]</scope>
    <source>
        <strain evidence="1 2">NCTC8284</strain>
    </source>
</reference>
<dbReference type="AlphaFoldDB" id="A0A448MQ21"/>
<gene>
    <name evidence="1" type="ORF">NCTC8284_02470</name>
</gene>
<protein>
    <submittedName>
        <fullName evidence="1">Uncharacterized protein</fullName>
    </submittedName>
</protein>
<sequence>MKIDLDEVKQGDQVWHDRYGYGIVQRVQSGTCDVKFNESTKVLTFTEGGYSGGLKVLWWQIPIAFTPRKGQDYSKFHDLVAILFDNLYGGGK</sequence>
<name>A0A448MQ21_9PAST</name>
<evidence type="ECO:0000313" key="2">
    <source>
        <dbReference type="Proteomes" id="UP000278733"/>
    </source>
</evidence>
<evidence type="ECO:0000313" key="1">
    <source>
        <dbReference type="EMBL" id="VEH67284.1"/>
    </source>
</evidence>
<organism evidence="1 2">
    <name type="scientific">Rodentibacter pneumotropicus</name>
    <dbReference type="NCBI Taxonomy" id="758"/>
    <lineage>
        <taxon>Bacteria</taxon>
        <taxon>Pseudomonadati</taxon>
        <taxon>Pseudomonadota</taxon>
        <taxon>Gammaproteobacteria</taxon>
        <taxon>Pasteurellales</taxon>
        <taxon>Pasteurellaceae</taxon>
        <taxon>Rodentibacter</taxon>
    </lineage>
</organism>
<proteinExistence type="predicted"/>
<dbReference type="Proteomes" id="UP000278733">
    <property type="component" value="Chromosome"/>
</dbReference>